<accession>A0A1A9MXV7</accession>
<dbReference type="EMBL" id="LXKA01000371">
    <property type="protein sequence ID" value="OAJ52694.1"/>
    <property type="molecule type" value="Genomic_DNA"/>
</dbReference>
<gene>
    <name evidence="2" type="ORF">A6V37_09670</name>
</gene>
<dbReference type="CDD" id="cd00093">
    <property type="entry name" value="HTH_XRE"/>
    <property type="match status" value="1"/>
</dbReference>
<evidence type="ECO:0000313" key="2">
    <source>
        <dbReference type="EMBL" id="OAJ52694.1"/>
    </source>
</evidence>
<organism evidence="2 3">
    <name type="scientific">Paraburkholderia ginsengiterrae</name>
    <dbReference type="NCBI Taxonomy" id="1462993"/>
    <lineage>
        <taxon>Bacteria</taxon>
        <taxon>Pseudomonadati</taxon>
        <taxon>Pseudomonadota</taxon>
        <taxon>Betaproteobacteria</taxon>
        <taxon>Burkholderiales</taxon>
        <taxon>Burkholderiaceae</taxon>
        <taxon>Paraburkholderia</taxon>
    </lineage>
</organism>
<protein>
    <submittedName>
        <fullName evidence="2">Transcriptional regulator</fullName>
    </submittedName>
</protein>
<sequence length="84" mass="8855">MLNLIATSDQVAQLLAASRRQAGLTQSEAAARIGVSQSRISALETDAAALTLEQLLALCGVYGLQLQLRDRSQPLPGPAPVAEW</sequence>
<dbReference type="SUPFAM" id="SSF47413">
    <property type="entry name" value="lambda repressor-like DNA-binding domains"/>
    <property type="match status" value="1"/>
</dbReference>
<evidence type="ECO:0000259" key="1">
    <source>
        <dbReference type="PROSITE" id="PS50943"/>
    </source>
</evidence>
<dbReference type="RefSeq" id="WP_064286836.1">
    <property type="nucleotide sequence ID" value="NZ_LXKA01000371.1"/>
</dbReference>
<dbReference type="STRING" id="1462993.A6V36_13535"/>
<dbReference type="InterPro" id="IPR001387">
    <property type="entry name" value="Cro/C1-type_HTH"/>
</dbReference>
<evidence type="ECO:0000313" key="3">
    <source>
        <dbReference type="Proteomes" id="UP000078116"/>
    </source>
</evidence>
<dbReference type="AlphaFoldDB" id="A0A1A9MXV7"/>
<name>A0A1A9MXV7_9BURK</name>
<dbReference type="Gene3D" id="1.10.260.40">
    <property type="entry name" value="lambda repressor-like DNA-binding domains"/>
    <property type="match status" value="1"/>
</dbReference>
<feature type="domain" description="HTH cro/C1-type" evidence="1">
    <location>
        <begin position="15"/>
        <end position="69"/>
    </location>
</feature>
<dbReference type="OrthoDB" id="8817527at2"/>
<dbReference type="Proteomes" id="UP000078116">
    <property type="component" value="Unassembled WGS sequence"/>
</dbReference>
<comment type="caution">
    <text evidence="2">The sequence shown here is derived from an EMBL/GenBank/DDBJ whole genome shotgun (WGS) entry which is preliminary data.</text>
</comment>
<proteinExistence type="predicted"/>
<dbReference type="GO" id="GO:0003677">
    <property type="term" value="F:DNA binding"/>
    <property type="evidence" value="ECO:0007669"/>
    <property type="project" value="InterPro"/>
</dbReference>
<dbReference type="SMART" id="SM00530">
    <property type="entry name" value="HTH_XRE"/>
    <property type="match status" value="1"/>
</dbReference>
<dbReference type="PROSITE" id="PS50943">
    <property type="entry name" value="HTH_CROC1"/>
    <property type="match status" value="1"/>
</dbReference>
<reference evidence="2 3" key="1">
    <citation type="submission" date="2016-04" db="EMBL/GenBank/DDBJ databases">
        <title>Reclassification of Paraburkholderia panaciterrae (Farh et al. 2015) Dobritsa &amp; Samadpour 2016 as a later homotypic synonym of Paraburkholderia ginsengiterrae (Farh et al. 2015) Dobritsa &amp; Samadpour 2016.</title>
        <authorList>
            <person name="Dobritsa A.P."/>
            <person name="Kutumbaka K."/>
            <person name="Samadpour M."/>
        </authorList>
    </citation>
    <scope>NUCLEOTIDE SEQUENCE [LARGE SCALE GENOMIC DNA]</scope>
    <source>
        <strain evidence="2 3">DCY85</strain>
    </source>
</reference>
<dbReference type="InterPro" id="IPR010982">
    <property type="entry name" value="Lambda_DNA-bd_dom_sf"/>
</dbReference>
<dbReference type="Pfam" id="PF01381">
    <property type="entry name" value="HTH_3"/>
    <property type="match status" value="1"/>
</dbReference>